<organism evidence="2 3">
    <name type="scientific">Desulfonispora thiosulfatigenes DSM 11270</name>
    <dbReference type="NCBI Taxonomy" id="656914"/>
    <lineage>
        <taxon>Bacteria</taxon>
        <taxon>Bacillati</taxon>
        <taxon>Bacillota</taxon>
        <taxon>Clostridia</taxon>
        <taxon>Eubacteriales</taxon>
        <taxon>Peptococcaceae</taxon>
        <taxon>Desulfonispora</taxon>
    </lineage>
</organism>
<sequence length="1470" mass="170728">MAKLEGFRLVNVHANYNSIVYPNEYFFVDGKNVLLDMKNGGGKTLAAQMLFQTVLPNSFFSDKNQVLNLFSGVTLGSTVHSISHFSIEGHQFKNIYLGFAAMAEPRNSDEASDAVDNSELGLKYMNYIIAGNNLATDSLSIETLPLCKEDGERITPSNYKSIKDFLQAKMRSDKHGRYFVIQIFENEKSRYYQELKKFGINSEVFEFLREINKDENYIKQFFEEKCKRPKDLLMNFIVPNTEKALDARAFVMNLEKMDRSSQLAESLFEKSQSLNELNKFQAEKAEYERLREGIAAFIEFVNGRVNALEEYDTHLKEYPKQVAAYVFSLRQMEERLRGLDAEYVALNVQKSIFEKDIENIEIRKLQIELEKLNKVLANKVEIVNQLNAEIEEKQQEKTELETINLAIDYKQHESEKNGIDERLEKLTSAHYDEKKTTAEFANTICLIAEKEVINLETQLELDNKRLFQANEKLGELKKAEGELGVRFRQHIENIKSANDQKYSLERSLSDIEKELKEYSNYSNSLLDEEELKCLEELKISTASELKGTTDAINQNKEDQIKENGDVNNTETIIGERKRQLSEKNEWVEAYRNSLKEIRTKTSAQESDIEETCSQFKKQVESHTAKMIEISKSMDQLNDEIKILEDYGFLRARSKYDALNAIKGDWKYAKFGSDILKELGEEKSGKILNRFPGFAEVLIVADDDYKRVSEGKKTVSITVAQENLVLMPWSAIKKIEEEIQFDSLFLLTRDGEYYRNLLNPAVAIELRSKEINKLSEKQTALTLEKEMIEAQIELLSAHIHKYPLEAVGKYLESVDELGKEISILTARKLQQEQQLRTLELKAEELKDKLQRLEKENIEVNEKQQFLISKMKIASEINEIVDRIKDFIEEKSSLEYEIDNNQADLNLAQKDKEQLEKAIERIKENIRLYRGYVDGSKGYKDENFGILSEEDIANLYSKFLAAKQAFDEKAQNYDELVERQAKLNKLMRDIREDHRFGQIDFSEVYVLNYVEKVAPEEFRVLDLRIEDLNKKKSVLEKEKSYAEAELIACKKNYEKQENKITVYFEKFKALDGQQLFSLEREVHTGLLKVNDLIETIKKDMNDITEMRNQYTNELGQYKVFCDTNVLNWQTAVKSDIMLSYSEMQKSYAKVKAEYDKAINRINVEIKKLDSTLHKLIINEQLKIKLKEYLTNKRTVEETILLVNLLIQTSDGINTTIRNLETSIGNIGRLDEEIAEQVFRMLKMILDEIAKIPEYSKFKYGDYTKESFKINLSDENSCRIENDIALSRLKVYVYQLAYSVQNDGMTKKEIKNRMSINNIIQYGIDFDKLNIQILKIEQEKPKYYSWGRLSASSGQSYVTYVMFAITMVKYFNNVTVISDKMKAPIFIFLDNPFASASSIELWEPVRRFLDKSNAQLLCVAHNVPSSAQILFDKHMIIEQTKNSKGQFINTIRNEKTESKEIIQIRLLDHLEIE</sequence>
<reference evidence="2 3" key="1">
    <citation type="submission" date="2017-04" db="EMBL/GenBank/DDBJ databases">
        <authorList>
            <person name="Afonso C.L."/>
            <person name="Miller P.J."/>
            <person name="Scott M.A."/>
            <person name="Spackman E."/>
            <person name="Goraichik I."/>
            <person name="Dimitrov K.M."/>
            <person name="Suarez D.L."/>
            <person name="Swayne D.E."/>
        </authorList>
    </citation>
    <scope>NUCLEOTIDE SEQUENCE [LARGE SCALE GENOMIC DNA]</scope>
    <source>
        <strain evidence="2 3">DSM 11270</strain>
    </source>
</reference>
<keyword evidence="3" id="KW-1185">Reference proteome</keyword>
<feature type="coiled-coil region" evidence="1">
    <location>
        <begin position="1016"/>
        <end position="1043"/>
    </location>
</feature>
<dbReference type="OrthoDB" id="9815057at2"/>
<proteinExistence type="predicted"/>
<keyword evidence="1" id="KW-0175">Coiled coil</keyword>
<accession>A0A1W1UHT7</accession>
<protein>
    <submittedName>
        <fullName evidence="2">Chromosome segregation ATPase</fullName>
    </submittedName>
</protein>
<feature type="coiled-coil region" evidence="1">
    <location>
        <begin position="494"/>
        <end position="528"/>
    </location>
</feature>
<gene>
    <name evidence="2" type="ORF">SAMN00017405_1972</name>
</gene>
<evidence type="ECO:0000313" key="3">
    <source>
        <dbReference type="Proteomes" id="UP000192731"/>
    </source>
</evidence>
<evidence type="ECO:0000256" key="1">
    <source>
        <dbReference type="SAM" id="Coils"/>
    </source>
</evidence>
<dbReference type="STRING" id="656914.SAMN00017405_1972"/>
<feature type="coiled-coil region" evidence="1">
    <location>
        <begin position="329"/>
        <end position="429"/>
    </location>
</feature>
<evidence type="ECO:0000313" key="2">
    <source>
        <dbReference type="EMBL" id="SMB80666.1"/>
    </source>
</evidence>
<feature type="coiled-coil region" evidence="1">
    <location>
        <begin position="896"/>
        <end position="930"/>
    </location>
</feature>
<feature type="coiled-coil region" evidence="1">
    <location>
        <begin position="1138"/>
        <end position="1196"/>
    </location>
</feature>
<name>A0A1W1UHT7_DESTI</name>
<dbReference type="EMBL" id="FWWT01000006">
    <property type="protein sequence ID" value="SMB80666.1"/>
    <property type="molecule type" value="Genomic_DNA"/>
</dbReference>
<dbReference type="Proteomes" id="UP000192731">
    <property type="component" value="Unassembled WGS sequence"/>
</dbReference>
<feature type="coiled-coil region" evidence="1">
    <location>
        <begin position="770"/>
        <end position="868"/>
    </location>
</feature>
<dbReference type="RefSeq" id="WP_084052013.1">
    <property type="nucleotide sequence ID" value="NZ_FWWT01000006.1"/>
</dbReference>